<keyword evidence="1" id="KW-0812">Transmembrane</keyword>
<dbReference type="VEuPathDB" id="TrichDB:TRFO_01601"/>
<dbReference type="AlphaFoldDB" id="A0A1J4JXJ1"/>
<dbReference type="RefSeq" id="XP_068357007.1">
    <property type="nucleotide sequence ID" value="XM_068490193.1"/>
</dbReference>
<protein>
    <recommendedName>
        <fullName evidence="4">Tetraspanin family protein</fullName>
    </recommendedName>
</protein>
<feature type="transmembrane region" description="Helical" evidence="1">
    <location>
        <begin position="92"/>
        <end position="112"/>
    </location>
</feature>
<name>A0A1J4JXJ1_9EUKA</name>
<feature type="transmembrane region" description="Helical" evidence="1">
    <location>
        <begin position="12"/>
        <end position="37"/>
    </location>
</feature>
<evidence type="ECO:0000256" key="1">
    <source>
        <dbReference type="SAM" id="Phobius"/>
    </source>
</evidence>
<keyword evidence="3" id="KW-1185">Reference proteome</keyword>
<evidence type="ECO:0000313" key="2">
    <source>
        <dbReference type="EMBL" id="OHT03871.1"/>
    </source>
</evidence>
<dbReference type="Proteomes" id="UP000179807">
    <property type="component" value="Unassembled WGS sequence"/>
</dbReference>
<feature type="transmembrane region" description="Helical" evidence="1">
    <location>
        <begin position="57"/>
        <end position="80"/>
    </location>
</feature>
<sequence length="248" mass="28073">MSLGDRIGSMIKAVFCLVFFFVFAVIFNVAWSSYYLFVLNNNFILFSTQGTFLRNCAATTLATSAGTFVLILLLAVLFYYCGNNKFPHCISIFGIVGATITNIVFLIILLIYTTTSRQDELSKFYLDAFITHKNEKPIKDWMDSHKCDGVETLCNDQLDHYLNKRVEIGFIMTGVCVLLIGVPIFALLFLLSLMSCITPEDSSDEPRQVPSEFHQTIIETKRYLSDNLLQGKITNFQLFDNINPDIEG</sequence>
<keyword evidence="1" id="KW-1133">Transmembrane helix</keyword>
<dbReference type="GeneID" id="94824897"/>
<feature type="transmembrane region" description="Helical" evidence="1">
    <location>
        <begin position="168"/>
        <end position="191"/>
    </location>
</feature>
<reference evidence="2" key="1">
    <citation type="submission" date="2016-10" db="EMBL/GenBank/DDBJ databases">
        <authorList>
            <person name="Benchimol M."/>
            <person name="Almeida L.G."/>
            <person name="Vasconcelos A.T."/>
            <person name="Perreira-Neves A."/>
            <person name="Rosa I.A."/>
            <person name="Tasca T."/>
            <person name="Bogo M.R."/>
            <person name="de Souza W."/>
        </authorList>
    </citation>
    <scope>NUCLEOTIDE SEQUENCE [LARGE SCALE GENOMIC DNA]</scope>
    <source>
        <strain evidence="2">K</strain>
    </source>
</reference>
<evidence type="ECO:0000313" key="3">
    <source>
        <dbReference type="Proteomes" id="UP000179807"/>
    </source>
</evidence>
<comment type="caution">
    <text evidence="2">The sequence shown here is derived from an EMBL/GenBank/DDBJ whole genome shotgun (WGS) entry which is preliminary data.</text>
</comment>
<evidence type="ECO:0008006" key="4">
    <source>
        <dbReference type="Google" id="ProtNLM"/>
    </source>
</evidence>
<dbReference type="EMBL" id="MLAK01000815">
    <property type="protein sequence ID" value="OHT03871.1"/>
    <property type="molecule type" value="Genomic_DNA"/>
</dbReference>
<gene>
    <name evidence="2" type="ORF">TRFO_01601</name>
</gene>
<proteinExistence type="predicted"/>
<organism evidence="2 3">
    <name type="scientific">Tritrichomonas foetus</name>
    <dbReference type="NCBI Taxonomy" id="1144522"/>
    <lineage>
        <taxon>Eukaryota</taxon>
        <taxon>Metamonada</taxon>
        <taxon>Parabasalia</taxon>
        <taxon>Tritrichomonadida</taxon>
        <taxon>Tritrichomonadidae</taxon>
        <taxon>Tritrichomonas</taxon>
    </lineage>
</organism>
<keyword evidence="1" id="KW-0472">Membrane</keyword>
<accession>A0A1J4JXJ1</accession>